<dbReference type="PROSITE" id="PS00518">
    <property type="entry name" value="ZF_RING_1"/>
    <property type="match status" value="1"/>
</dbReference>
<gene>
    <name evidence="29" type="ORF">C2E20_8754</name>
</gene>
<feature type="compositionally biased region" description="Basic and acidic residues" evidence="24">
    <location>
        <begin position="1822"/>
        <end position="1843"/>
    </location>
</feature>
<dbReference type="GO" id="GO:0005524">
    <property type="term" value="F:ATP binding"/>
    <property type="evidence" value="ECO:0007669"/>
    <property type="project" value="UniProtKB-KW"/>
</dbReference>
<keyword evidence="18" id="KW-0234">DNA repair</keyword>
<keyword evidence="19" id="KW-0539">Nucleus</keyword>
<proteinExistence type="inferred from homology"/>
<dbReference type="EMBL" id="LHPF02000053">
    <property type="protein sequence ID" value="PSC67604.1"/>
    <property type="molecule type" value="Genomic_DNA"/>
</dbReference>
<evidence type="ECO:0000313" key="30">
    <source>
        <dbReference type="Proteomes" id="UP000239649"/>
    </source>
</evidence>
<dbReference type="GO" id="GO:0006310">
    <property type="term" value="P:DNA recombination"/>
    <property type="evidence" value="ECO:0007669"/>
    <property type="project" value="UniProtKB-KW"/>
</dbReference>
<keyword evidence="30" id="KW-1185">Reference proteome</keyword>
<feature type="region of interest" description="Disordered" evidence="24">
    <location>
        <begin position="1417"/>
        <end position="1445"/>
    </location>
</feature>
<evidence type="ECO:0000259" key="27">
    <source>
        <dbReference type="PROSITE" id="PS50160"/>
    </source>
</evidence>
<evidence type="ECO:0000259" key="25">
    <source>
        <dbReference type="PROSITE" id="PS50006"/>
    </source>
</evidence>
<dbReference type="GO" id="GO:0006303">
    <property type="term" value="P:double-strand break repair via nonhomologous end joining"/>
    <property type="evidence" value="ECO:0007669"/>
    <property type="project" value="TreeGrafter"/>
</dbReference>
<evidence type="ECO:0000256" key="6">
    <source>
        <dbReference type="ARBA" id="ARBA00017908"/>
    </source>
</evidence>
<comment type="cofactor">
    <cofactor evidence="1">
        <name>Mg(2+)</name>
        <dbReference type="ChEBI" id="CHEBI:18420"/>
    </cofactor>
</comment>
<dbReference type="Gene3D" id="3.40.50.10190">
    <property type="entry name" value="BRCT domain"/>
    <property type="match status" value="1"/>
</dbReference>
<dbReference type="InterPro" id="IPR001841">
    <property type="entry name" value="Znf_RING"/>
</dbReference>
<dbReference type="SUPFAM" id="SSF52113">
    <property type="entry name" value="BRCT domain"/>
    <property type="match status" value="1"/>
</dbReference>
<evidence type="ECO:0000256" key="20">
    <source>
        <dbReference type="ARBA" id="ARBA00023306"/>
    </source>
</evidence>
<keyword evidence="12" id="KW-0227">DNA damage</keyword>
<keyword evidence="11" id="KW-0547">Nucleotide-binding</keyword>
<evidence type="ECO:0000313" key="29">
    <source>
        <dbReference type="EMBL" id="PSC67604.1"/>
    </source>
</evidence>
<feature type="compositionally biased region" description="Basic residues" evidence="24">
    <location>
        <begin position="2090"/>
        <end position="2101"/>
    </location>
</feature>
<dbReference type="InterPro" id="IPR012310">
    <property type="entry name" value="DNA_ligase_ATP-dep_cent"/>
</dbReference>
<evidence type="ECO:0000256" key="2">
    <source>
        <dbReference type="ARBA" id="ARBA00004123"/>
    </source>
</evidence>
<evidence type="ECO:0000256" key="3">
    <source>
        <dbReference type="ARBA" id="ARBA00004286"/>
    </source>
</evidence>
<dbReference type="InterPro" id="IPR013083">
    <property type="entry name" value="Znf_RING/FYVE/PHD"/>
</dbReference>
<dbReference type="SUPFAM" id="SSF57850">
    <property type="entry name" value="RING/U-box"/>
    <property type="match status" value="1"/>
</dbReference>
<dbReference type="GO" id="GO:0005694">
    <property type="term" value="C:chromosome"/>
    <property type="evidence" value="ECO:0007669"/>
    <property type="project" value="UniProtKB-SubCell"/>
</dbReference>
<feature type="compositionally biased region" description="Low complexity" evidence="24">
    <location>
        <begin position="1461"/>
        <end position="1483"/>
    </location>
</feature>
<dbReference type="SUPFAM" id="SSF56091">
    <property type="entry name" value="DNA ligase/mRNA capping enzyme, catalytic domain"/>
    <property type="match status" value="1"/>
</dbReference>
<evidence type="ECO:0000256" key="9">
    <source>
        <dbReference type="ARBA" id="ARBA00022723"/>
    </source>
</evidence>
<evidence type="ECO:0000256" key="22">
    <source>
        <dbReference type="ARBA" id="ARBA00031942"/>
    </source>
</evidence>
<feature type="region of interest" description="Disordered" evidence="24">
    <location>
        <begin position="1662"/>
        <end position="1701"/>
    </location>
</feature>
<dbReference type="Pfam" id="PF13923">
    <property type="entry name" value="zf-C3HC4_2"/>
    <property type="match status" value="1"/>
</dbReference>
<dbReference type="InterPro" id="IPR029710">
    <property type="entry name" value="LIG4"/>
</dbReference>
<reference evidence="29 30" key="1">
    <citation type="journal article" date="2018" name="Plant J.">
        <title>Genome sequences of Chlorella sorokiniana UTEX 1602 and Micractinium conductrix SAG 241.80: implications to maltose excretion by a green alga.</title>
        <authorList>
            <person name="Arriola M.B."/>
            <person name="Velmurugan N."/>
            <person name="Zhang Y."/>
            <person name="Plunkett M.H."/>
            <person name="Hondzo H."/>
            <person name="Barney B.M."/>
        </authorList>
    </citation>
    <scope>NUCLEOTIDE SEQUENCE [LARGE SCALE GENOMIC DNA]</scope>
    <source>
        <strain evidence="29 30">SAG 241.80</strain>
    </source>
</reference>
<dbReference type="PROSITE" id="PS50089">
    <property type="entry name" value="ZF_RING_2"/>
    <property type="match status" value="1"/>
</dbReference>
<feature type="domain" description="RING-type" evidence="26">
    <location>
        <begin position="1751"/>
        <end position="1791"/>
    </location>
</feature>
<dbReference type="Pfam" id="PF00533">
    <property type="entry name" value="BRCT"/>
    <property type="match status" value="1"/>
</dbReference>
<keyword evidence="9" id="KW-0479">Metal-binding</keyword>
<dbReference type="Proteomes" id="UP000239649">
    <property type="component" value="Unassembled WGS sequence"/>
</dbReference>
<dbReference type="Pfam" id="PF01068">
    <property type="entry name" value="DNA_ligase_A_M"/>
    <property type="match status" value="1"/>
</dbReference>
<feature type="region of interest" description="Disordered" evidence="24">
    <location>
        <begin position="1137"/>
        <end position="1164"/>
    </location>
</feature>
<evidence type="ECO:0000256" key="5">
    <source>
        <dbReference type="ARBA" id="ARBA00007572"/>
    </source>
</evidence>
<dbReference type="Pfam" id="PF00498">
    <property type="entry name" value="FHA"/>
    <property type="match status" value="1"/>
</dbReference>
<evidence type="ECO:0000256" key="24">
    <source>
        <dbReference type="SAM" id="MobiDB-lite"/>
    </source>
</evidence>
<keyword evidence="7" id="KW-0158">Chromosome</keyword>
<dbReference type="SUPFAM" id="SSF117018">
    <property type="entry name" value="ATP-dependent DNA ligase DNA-binding domain"/>
    <property type="match status" value="1"/>
</dbReference>
<dbReference type="InterPro" id="IPR017907">
    <property type="entry name" value="Znf_RING_CS"/>
</dbReference>
<dbReference type="PROSITE" id="PS00697">
    <property type="entry name" value="DNA_LIGASE_A1"/>
    <property type="match status" value="1"/>
</dbReference>
<dbReference type="SMART" id="SM00292">
    <property type="entry name" value="BRCT"/>
    <property type="match status" value="1"/>
</dbReference>
<comment type="similarity">
    <text evidence="5">Belongs to the ATP-dependent DNA ligase family.</text>
</comment>
<keyword evidence="15" id="KW-0067">ATP-binding</keyword>
<dbReference type="InterPro" id="IPR012309">
    <property type="entry name" value="DNA_ligase_ATP-dep_C"/>
</dbReference>
<dbReference type="InterPro" id="IPR008984">
    <property type="entry name" value="SMAD_FHA_dom_sf"/>
</dbReference>
<evidence type="ECO:0000256" key="19">
    <source>
        <dbReference type="ARBA" id="ARBA00023242"/>
    </source>
</evidence>
<evidence type="ECO:0000256" key="13">
    <source>
        <dbReference type="ARBA" id="ARBA00022771"/>
    </source>
</evidence>
<evidence type="ECO:0000259" key="26">
    <source>
        <dbReference type="PROSITE" id="PS50089"/>
    </source>
</evidence>
<dbReference type="SMART" id="SM00240">
    <property type="entry name" value="FHA"/>
    <property type="match status" value="1"/>
</dbReference>
<dbReference type="InterPro" id="IPR012340">
    <property type="entry name" value="NA-bd_OB-fold"/>
</dbReference>
<dbReference type="GO" id="GO:0008270">
    <property type="term" value="F:zinc ion binding"/>
    <property type="evidence" value="ECO:0007669"/>
    <property type="project" value="UniProtKB-KW"/>
</dbReference>
<evidence type="ECO:0000256" key="12">
    <source>
        <dbReference type="ARBA" id="ARBA00022763"/>
    </source>
</evidence>
<keyword evidence="20" id="KW-0131">Cell cycle</keyword>
<dbReference type="Pfam" id="PF04679">
    <property type="entry name" value="DNA_ligase_A_C"/>
    <property type="match status" value="1"/>
</dbReference>
<keyword evidence="17" id="KW-0233">DNA recombination</keyword>
<dbReference type="Gene3D" id="3.30.40.10">
    <property type="entry name" value="Zinc/RING finger domain, C3HC4 (zinc finger)"/>
    <property type="match status" value="1"/>
</dbReference>
<name>A0A2P6V0M7_9CHLO</name>
<dbReference type="InterPro" id="IPR012308">
    <property type="entry name" value="DNA_ligase_ATP-dep_N"/>
</dbReference>
<keyword evidence="13 23" id="KW-0863">Zinc-finger</keyword>
<feature type="domain" description="FHA" evidence="25">
    <location>
        <begin position="1306"/>
        <end position="1371"/>
    </location>
</feature>
<feature type="compositionally biased region" description="Basic and acidic residues" evidence="24">
    <location>
        <begin position="688"/>
        <end position="707"/>
    </location>
</feature>
<feature type="region of interest" description="Disordered" evidence="24">
    <location>
        <begin position="1595"/>
        <end position="1620"/>
    </location>
</feature>
<feature type="region of interest" description="Disordered" evidence="24">
    <location>
        <begin position="1461"/>
        <end position="1554"/>
    </location>
</feature>
<dbReference type="Pfam" id="PF04675">
    <property type="entry name" value="DNA_ligase_A_N"/>
    <property type="match status" value="1"/>
</dbReference>
<evidence type="ECO:0000256" key="23">
    <source>
        <dbReference type="PROSITE-ProRule" id="PRU00175"/>
    </source>
</evidence>
<evidence type="ECO:0000256" key="11">
    <source>
        <dbReference type="ARBA" id="ARBA00022741"/>
    </source>
</evidence>
<evidence type="ECO:0000256" key="7">
    <source>
        <dbReference type="ARBA" id="ARBA00022454"/>
    </source>
</evidence>
<dbReference type="InterPro" id="IPR036420">
    <property type="entry name" value="BRCT_dom_sf"/>
</dbReference>
<dbReference type="InterPro" id="IPR001357">
    <property type="entry name" value="BRCT_dom"/>
</dbReference>
<comment type="subcellular location">
    <subcellularLocation>
        <location evidence="3">Chromosome</location>
    </subcellularLocation>
    <subcellularLocation>
        <location evidence="2">Nucleus</location>
    </subcellularLocation>
</comment>
<dbReference type="GO" id="GO:0032807">
    <property type="term" value="C:DNA ligase IV complex"/>
    <property type="evidence" value="ECO:0007669"/>
    <property type="project" value="TreeGrafter"/>
</dbReference>
<evidence type="ECO:0000256" key="21">
    <source>
        <dbReference type="ARBA" id="ARBA00030676"/>
    </source>
</evidence>
<dbReference type="SMART" id="SM00184">
    <property type="entry name" value="RING"/>
    <property type="match status" value="1"/>
</dbReference>
<feature type="domain" description="BRCT" evidence="28">
    <location>
        <begin position="743"/>
        <end position="838"/>
    </location>
</feature>
<dbReference type="PANTHER" id="PTHR45997">
    <property type="entry name" value="DNA LIGASE 4"/>
    <property type="match status" value="1"/>
</dbReference>
<dbReference type="InterPro" id="IPR000253">
    <property type="entry name" value="FHA_dom"/>
</dbReference>
<sequence>MSGADGEAAADDARRLSPSELSFDTVCRLFDTLRKTRKYQQRAAFLKNFIGHNIEKSSHDAFSVFRLVLPKFDNLRGNYQLLEVRLGQALLAAAGLSSKSQEGEAVRGWRRPTGKKSAGNFAEVLRTNIFDNNCAFADSQLDKGRTLKVGELNRQLDRLVEAAGDTAKQGHILRELMQATTPSQMIVITDIILKALKIGVGEKTVFDAWHKDAFDYFNNSGMDLKYIFNHMVSMGQRYNALLDPCGAVATIAGSLRPGVAVRPQLASPMLSPVAVHAQMEKCSSGQFTIENKFDGERMQVHRYVLTQQEAQATGEGCPGQEVVGYFSRMAIEHGQRSSYNVMDRVVQAATLGRCILDGEIIVWHKRKQTFVTFGSMKPLVNAISSGKQAGDKLEFNEVDGDHAAVFDKDYEELLIGDCELMYVAFDLLHDGSTAINDQPLHQRLKRLEELVKPTGPVPLGNGAVCGRVVPLIPGKTEIGGRLMSRIGSTVEDLKAAMEEAEQLKDEGVVVKALDSKWQANDRTKCWIKLKPDYLTELEMDALVVGAWGGKGGRANLYTQFLLALADKAGPDGNPHSWTSFCRVGTGLDEGQRKDVNDQIEDWLVEDKKPDCYNVTGKERPEVWISNPLKAPVFQIQADLRYIRSSVFATGYSLRFPRIRQIRHDKDATTVNNVQYLQDWVDSHKQAMEHEAKKEEERVTATDEEKKASRWGKRRRHGGEPAPKRAKLQAIGFAQLADVSKVEAESDALQDCYIHFADRGRGYNKAELEAVVKKLGGVTSANHLDRGPHATTHILASEENAGAKEVALHISRDRDVLSTRWLLECAAAGDRLPLRPSHYINMSRGSILTNPEVDDLGDSFTEPVDPRDVSILLRRPLRPTQLQQLRALAAEVEGWSEDEESMAAMHVHGRLVPTAAADPDAAIAARLDAELAACGVLDTRFALLRGCAATLLRLGTGGSGGALGGAGPGADGAAGSAALRRFPSVAALAGEAARSLSQLQELQAGTAGAEIRLMGGSLAPQLGQGTTHVVGVVLGAPEHALWGQPAGESVCAAALQPDTVLRAVVAQAGGGTAVASLRLGLGAGSMKLVSQSWVHASLEAAEQGSYLPAPEQAYLLLPTDSESLQGWPWGAFPASPQPGHKAGVAGAASPGATSVGAAPRRGRRVGAATQATARRVGQAKAAASRLLPSLQCRSSMHFSEEVAVPNLLLRPRLHTFLCQRRATAVSVPQRTHLQFCARRRRCLLGCQSATALRTYRRPACGRILVAPPPRSADLFSSPPAMLSAVHPSPATNVLLGQAFAAGGGERVTLGRTEDNVVSALRLNSGALPSAQLAEKLVNMVSRQHAVLRVDTGHLLLADLNTVNGTYVNDSRLEAGGTRVLQDDDMVSLGGPIILTLRGQQMPNPWVWRVKDLQQFLASFAPGQPPSPAAAAAPGGGTPGAAAAQAPSPEVYRFSPAPAAEPAAAAAEPAAASPPASPPVAGAVAGEEEGQEEEAVVSPEPQAAPPGNSQPGSLLPAPANTILAPPGGSQPGSTLTPAPAAAAATPAAEVEQSGTSGAAAVLDAAARLGAPAEVAALADDSDESADLAGFEAFLASQQASGGRPAPGTGAAGAAAHGAAAGGAAAGDGGAAGVLGARGRTRPAAAAAAAGSGGDADDVVDLACSPSKRRHGSSAADAEQEAKRARPSPEAHLTGRGGGGPAAGAAAAAAGTAAAAAAAGAGGAVESAPGAAAAAAAGGGGGSSLLKGHEHLICPICQEMLVVAHTMVPCGHPFCGECLAGWLATGKRECPVCKKKGERAPIRSHNIDNMADWMADLLADSLSDDDKAARKEKQEAWEAGRGEYERQLAAPWQQGGGRDRGGAGGGGDGRGRSDGGGADILAAMLGSIGGGLGLLGGPLLGAADPPFLASGPVTSRRPRSGSRGGGVQVTAMAAPPPRNEFYAEVTPLNSTSRFTYSNKLAFDTSDGGEGDGLAAVDEDGEDSDGSGGVYGSDSFYSPRWEASASEGEDAFPDCGELVFEPSAAGVPGVRMVTTCISGVAERTLPTAADPSASPLLVSTYESRLVEVVGGRVKAALEMEPAYLSQPVGVAAHSPRRTRSPRRAPSRSGAALGPLASCSSFAGLSLGEGPAAVHYGLPA</sequence>
<evidence type="ECO:0000256" key="14">
    <source>
        <dbReference type="ARBA" id="ARBA00022833"/>
    </source>
</evidence>
<comment type="caution">
    <text evidence="29">The sequence shown here is derived from an EMBL/GenBank/DDBJ whole genome shotgun (WGS) entry which is preliminary data.</text>
</comment>
<evidence type="ECO:0000256" key="18">
    <source>
        <dbReference type="ARBA" id="ARBA00023204"/>
    </source>
</evidence>
<evidence type="ECO:0000256" key="16">
    <source>
        <dbReference type="ARBA" id="ARBA00022842"/>
    </source>
</evidence>
<dbReference type="PANTHER" id="PTHR45997:SF1">
    <property type="entry name" value="DNA LIGASE 4"/>
    <property type="match status" value="1"/>
</dbReference>
<feature type="region of interest" description="Disordered" evidence="24">
    <location>
        <begin position="2085"/>
        <end position="2107"/>
    </location>
</feature>
<dbReference type="PROSITE" id="PS00333">
    <property type="entry name" value="DNA_LIGASE_A2"/>
    <property type="match status" value="1"/>
</dbReference>
<dbReference type="OrthoDB" id="151490at2759"/>
<feature type="compositionally biased region" description="Low complexity" evidence="24">
    <location>
        <begin position="1534"/>
        <end position="1546"/>
    </location>
</feature>
<dbReference type="Gene3D" id="2.60.200.20">
    <property type="match status" value="1"/>
</dbReference>
<dbReference type="SUPFAM" id="SSF49879">
    <property type="entry name" value="SMAD/FHA domain"/>
    <property type="match status" value="1"/>
</dbReference>
<keyword evidence="10" id="KW-0677">Repeat</keyword>
<dbReference type="GO" id="GO:0006297">
    <property type="term" value="P:nucleotide-excision repair, DNA gap filling"/>
    <property type="evidence" value="ECO:0007669"/>
    <property type="project" value="TreeGrafter"/>
</dbReference>
<dbReference type="PROSITE" id="PS50172">
    <property type="entry name" value="BRCT"/>
    <property type="match status" value="1"/>
</dbReference>
<keyword evidence="14" id="KW-0862">Zinc</keyword>
<evidence type="ECO:0000259" key="28">
    <source>
        <dbReference type="PROSITE" id="PS50172"/>
    </source>
</evidence>
<comment type="similarity">
    <text evidence="4">Belongs to the CHFR family.</text>
</comment>
<dbReference type="InterPro" id="IPR016059">
    <property type="entry name" value="DNA_ligase_ATP-dep_CS"/>
</dbReference>
<keyword evidence="16" id="KW-0460">Magnesium</keyword>
<evidence type="ECO:0000256" key="15">
    <source>
        <dbReference type="ARBA" id="ARBA00022840"/>
    </source>
</evidence>
<feature type="compositionally biased region" description="Acidic residues" evidence="24">
    <location>
        <begin position="1484"/>
        <end position="1493"/>
    </location>
</feature>
<evidence type="ECO:0000256" key="10">
    <source>
        <dbReference type="ARBA" id="ARBA00022737"/>
    </source>
</evidence>
<evidence type="ECO:0000256" key="8">
    <source>
        <dbReference type="ARBA" id="ARBA00022598"/>
    </source>
</evidence>
<dbReference type="STRING" id="554055.A0A2P6V0M7"/>
<dbReference type="InterPro" id="IPR036599">
    <property type="entry name" value="DNA_ligase_N_sf"/>
</dbReference>
<dbReference type="PROSITE" id="PS50160">
    <property type="entry name" value="DNA_LIGASE_A3"/>
    <property type="match status" value="1"/>
</dbReference>
<feature type="compositionally biased region" description="Gly residues" evidence="24">
    <location>
        <begin position="1859"/>
        <end position="1871"/>
    </location>
</feature>
<organism evidence="29 30">
    <name type="scientific">Micractinium conductrix</name>
    <dbReference type="NCBI Taxonomy" id="554055"/>
    <lineage>
        <taxon>Eukaryota</taxon>
        <taxon>Viridiplantae</taxon>
        <taxon>Chlorophyta</taxon>
        <taxon>core chlorophytes</taxon>
        <taxon>Trebouxiophyceae</taxon>
        <taxon>Chlorellales</taxon>
        <taxon>Chlorellaceae</taxon>
        <taxon>Chlorella clade</taxon>
        <taxon>Micractinium</taxon>
    </lineage>
</organism>
<feature type="region of interest" description="Disordered" evidence="24">
    <location>
        <begin position="688"/>
        <end position="724"/>
    </location>
</feature>
<dbReference type="Gene3D" id="3.30.470.30">
    <property type="entry name" value="DNA ligase/mRNA capping enzyme"/>
    <property type="match status" value="1"/>
</dbReference>
<dbReference type="GO" id="GO:0003910">
    <property type="term" value="F:DNA ligase (ATP) activity"/>
    <property type="evidence" value="ECO:0007669"/>
    <property type="project" value="InterPro"/>
</dbReference>
<evidence type="ECO:0000256" key="1">
    <source>
        <dbReference type="ARBA" id="ARBA00001946"/>
    </source>
</evidence>
<evidence type="ECO:0000256" key="4">
    <source>
        <dbReference type="ARBA" id="ARBA00005797"/>
    </source>
</evidence>
<dbReference type="Gene3D" id="1.10.3260.10">
    <property type="entry name" value="DNA ligase, ATP-dependent, N-terminal domain"/>
    <property type="match status" value="1"/>
</dbReference>
<feature type="region of interest" description="Disordered" evidence="24">
    <location>
        <begin position="1907"/>
        <end position="1929"/>
    </location>
</feature>
<dbReference type="GO" id="GO:0003677">
    <property type="term" value="F:DNA binding"/>
    <property type="evidence" value="ECO:0007669"/>
    <property type="project" value="InterPro"/>
</dbReference>
<feature type="compositionally biased region" description="Low complexity" evidence="24">
    <location>
        <begin position="1597"/>
        <end position="1616"/>
    </location>
</feature>
<evidence type="ECO:0000256" key="17">
    <source>
        <dbReference type="ARBA" id="ARBA00023172"/>
    </source>
</evidence>
<dbReference type="PROSITE" id="PS50006">
    <property type="entry name" value="FHA_DOMAIN"/>
    <property type="match status" value="1"/>
</dbReference>
<dbReference type="Gene3D" id="2.40.50.140">
    <property type="entry name" value="Nucleic acid-binding proteins"/>
    <property type="match status" value="1"/>
</dbReference>
<dbReference type="InterPro" id="IPR044125">
    <property type="entry name" value="Adenylation_DNA_ligase_IV"/>
</dbReference>
<dbReference type="CDD" id="cd07903">
    <property type="entry name" value="Adenylation_DNA_ligase_IV"/>
    <property type="match status" value="1"/>
</dbReference>
<feature type="compositionally biased region" description="Basic and acidic residues" evidence="24">
    <location>
        <begin position="1677"/>
        <end position="1686"/>
    </location>
</feature>
<feature type="domain" description="ATP-dependent DNA ligase family profile" evidence="27">
    <location>
        <begin position="419"/>
        <end position="566"/>
    </location>
</feature>
<protein>
    <recommendedName>
        <fullName evidence="6">E3 ubiquitin-protein ligase CHFR</fullName>
    </recommendedName>
    <alternativeName>
        <fullName evidence="22">DNA ligase IV</fullName>
    </alternativeName>
    <alternativeName>
        <fullName evidence="21">Polydeoxyribonucleotide synthase [ATP] 4</fullName>
    </alternativeName>
</protein>
<dbReference type="CDD" id="cd00060">
    <property type="entry name" value="FHA"/>
    <property type="match status" value="1"/>
</dbReference>
<keyword evidence="8 29" id="KW-0436">Ligase</keyword>
<dbReference type="SUPFAM" id="SSF50249">
    <property type="entry name" value="Nucleic acid-binding proteins"/>
    <property type="match status" value="1"/>
</dbReference>
<accession>A0A2P6V0M7</accession>
<feature type="region of interest" description="Disordered" evidence="24">
    <location>
        <begin position="1822"/>
        <end position="1871"/>
    </location>
</feature>